<accession>A0A1Y1SJ17</accession>
<protein>
    <submittedName>
        <fullName evidence="2">Uncharacterized protein</fullName>
    </submittedName>
</protein>
<dbReference type="OrthoDB" id="5763254at2"/>
<feature type="signal peptide" evidence="1">
    <location>
        <begin position="1"/>
        <end position="24"/>
    </location>
</feature>
<gene>
    <name evidence="2" type="ORF">ATO7_07185</name>
</gene>
<keyword evidence="1" id="KW-0732">Signal</keyword>
<organism evidence="2 3">
    <name type="scientific">Oceanococcus atlanticus</name>
    <dbReference type="NCBI Taxonomy" id="1317117"/>
    <lineage>
        <taxon>Bacteria</taxon>
        <taxon>Pseudomonadati</taxon>
        <taxon>Pseudomonadota</taxon>
        <taxon>Gammaproteobacteria</taxon>
        <taxon>Chromatiales</taxon>
        <taxon>Oceanococcaceae</taxon>
        <taxon>Oceanococcus</taxon>
    </lineage>
</organism>
<name>A0A1Y1SJ17_9GAMM</name>
<dbReference type="STRING" id="1317117.ATO7_07185"/>
<dbReference type="RefSeq" id="WP_083560930.1">
    <property type="nucleotide sequence ID" value="NZ_AQQV01000001.1"/>
</dbReference>
<evidence type="ECO:0000313" key="3">
    <source>
        <dbReference type="Proteomes" id="UP000192342"/>
    </source>
</evidence>
<feature type="chain" id="PRO_5012440517" evidence="1">
    <location>
        <begin position="25"/>
        <end position="683"/>
    </location>
</feature>
<evidence type="ECO:0000256" key="1">
    <source>
        <dbReference type="SAM" id="SignalP"/>
    </source>
</evidence>
<comment type="caution">
    <text evidence="2">The sequence shown here is derived from an EMBL/GenBank/DDBJ whole genome shotgun (WGS) entry which is preliminary data.</text>
</comment>
<dbReference type="Proteomes" id="UP000192342">
    <property type="component" value="Unassembled WGS sequence"/>
</dbReference>
<proteinExistence type="predicted"/>
<evidence type="ECO:0000313" key="2">
    <source>
        <dbReference type="EMBL" id="ORE89646.1"/>
    </source>
</evidence>
<dbReference type="AlphaFoldDB" id="A0A1Y1SJ17"/>
<keyword evidence="3" id="KW-1185">Reference proteome</keyword>
<sequence>MKMFRGAAVAAAIAGSMAAYNAQAVNLATDGIGEVAIAPLYTARDGWSTLINLTNTQNVPVAVKVRFHEAHNSRDVLDFTVLLSAFDVFTGIVTEDANGNPVFRSTDAPNQAGNRTCTIPTALNIPNAQGDLPSVGLSTAGYRASDADNDGGVQTSDRLKEGYIEFIVMGYAGTFDGTESNITVDRFDGGGLTESLDAYDGNTLNGIQVLNVANAIENHVCDANLDTAFSRTAVATPAGTDPGILWTSRQFGEPINALKFNFRLINIDRGVEAGNSATTWANFHNPAGGADAVIFPQANMACDIWRGIERHNADVAGWGAQRTAAVNWEPGLGAGAGFVSAYGGGSVSCGNLIAEQQRQAFLEPTLNDAFPVVGNSWDDQLNAPVNATPLYQSMAPGANVLRGADAISATIQRQFIVNEWADNSAAGVTTDWIVTQPTKQYYVDGVDLDLGITTNESIQTALAPERLEALVDWRTSSAANSLNDTPTLAAFDPANAALYNAADGFAAANEVFEAGQELPLPPYESAWAGTPTASACHTITFQPYDRAEQTATAPPAGVIISPQLPEATVFDELCHEMTIVTFNGKSAFTSAAALNAANRVDVDTTGIPGNPANGWMLMDLSTGNPNTSLNATPGTATGLPTGAGNLMGLPVIGFNLKVRSLGNASASSNYASTLDHGYVRVTN</sequence>
<reference evidence="2 3" key="1">
    <citation type="submission" date="2013-04" db="EMBL/GenBank/DDBJ databases">
        <title>Oceanococcus atlanticus 22II-S10r2 Genome Sequencing.</title>
        <authorList>
            <person name="Lai Q."/>
            <person name="Li G."/>
            <person name="Shao Z."/>
        </authorList>
    </citation>
    <scope>NUCLEOTIDE SEQUENCE [LARGE SCALE GENOMIC DNA]</scope>
    <source>
        <strain evidence="2 3">22II-S10r2</strain>
    </source>
</reference>
<dbReference type="EMBL" id="AQQV01000001">
    <property type="protein sequence ID" value="ORE89646.1"/>
    <property type="molecule type" value="Genomic_DNA"/>
</dbReference>